<protein>
    <submittedName>
        <fullName evidence="2">Uncharacterized protein</fullName>
    </submittedName>
</protein>
<reference evidence="2 3" key="1">
    <citation type="submission" date="2019-10" db="EMBL/GenBank/DDBJ databases">
        <authorList>
            <person name="Palmer J.M."/>
        </authorList>
    </citation>
    <scope>NUCLEOTIDE SEQUENCE [LARGE SCALE GENOMIC DNA]</scope>
    <source>
        <strain evidence="2 3">TWF696</strain>
    </source>
</reference>
<feature type="compositionally biased region" description="Basic and acidic residues" evidence="1">
    <location>
        <begin position="146"/>
        <end position="161"/>
    </location>
</feature>
<dbReference type="Proteomes" id="UP001375240">
    <property type="component" value="Unassembled WGS sequence"/>
</dbReference>
<feature type="region of interest" description="Disordered" evidence="1">
    <location>
        <begin position="268"/>
        <end position="287"/>
    </location>
</feature>
<proteinExistence type="predicted"/>
<evidence type="ECO:0000256" key="1">
    <source>
        <dbReference type="SAM" id="MobiDB-lite"/>
    </source>
</evidence>
<keyword evidence="3" id="KW-1185">Reference proteome</keyword>
<gene>
    <name evidence="2" type="ORF">TWF696_008653</name>
</gene>
<feature type="region of interest" description="Disordered" evidence="1">
    <location>
        <begin position="58"/>
        <end position="118"/>
    </location>
</feature>
<organism evidence="2 3">
    <name type="scientific">Orbilia brochopaga</name>
    <dbReference type="NCBI Taxonomy" id="3140254"/>
    <lineage>
        <taxon>Eukaryota</taxon>
        <taxon>Fungi</taxon>
        <taxon>Dikarya</taxon>
        <taxon>Ascomycota</taxon>
        <taxon>Pezizomycotina</taxon>
        <taxon>Orbiliomycetes</taxon>
        <taxon>Orbiliales</taxon>
        <taxon>Orbiliaceae</taxon>
        <taxon>Orbilia</taxon>
    </lineage>
</organism>
<accession>A0AAV9UHJ1</accession>
<evidence type="ECO:0000313" key="3">
    <source>
        <dbReference type="Proteomes" id="UP001375240"/>
    </source>
</evidence>
<evidence type="ECO:0000313" key="2">
    <source>
        <dbReference type="EMBL" id="KAK6341582.1"/>
    </source>
</evidence>
<sequence>MRYIGLQWTRLPPRFPLGFSRLLQTLQTTTRIRAVVPLAGDQSTADWGGQASSSLINPSSFFSSASDGKKPQEGNKDPVRRTGSPSKSQTKRKQKGRKKAQATSTVSSEAAVPTEAVPSVPKPLKISRYISKYSPTTDSAAPDSENGTKDIGTEPERHDSSHPAIKFRRRPVGAFEPVIGPIQQISNTDSTPANRQLIRTRYYSRPPGDPTVNTFRHSITKRQRGGGFLHNMEKSKVTIDALLQSITKTKPPILPKGHTTVLKQMTAESKPVQDGSSNKPPADGTVPASSLIDKRDAVYHLLCLENCGFTMIKSDIERIFSNHEALVKGWQRYGMDIEQIVPARTPRLQRLNRYYLYFRSKDRMRYHLQYFAGFHRGSKAINWSAITLPPFSAAITPSETGSDIAAATPDSSAVVSSTPKLKVVSFIRVPKEGAVPSILYEGGGAPGRTAVITLCAHTEWQYLQVWLRYDVLEKGKFGRYMVPGGDSSGNGLQMLQTSSGAPGGKWLVRFQIASEAERLVREWDGKWVKIRGKVGVMRVEMMW</sequence>
<dbReference type="EMBL" id="JAVHNQ010000007">
    <property type="protein sequence ID" value="KAK6341582.1"/>
    <property type="molecule type" value="Genomic_DNA"/>
</dbReference>
<dbReference type="AlphaFoldDB" id="A0AAV9UHJ1"/>
<feature type="compositionally biased region" description="Basic and acidic residues" evidence="1">
    <location>
        <begin position="67"/>
        <end position="80"/>
    </location>
</feature>
<comment type="caution">
    <text evidence="2">The sequence shown here is derived from an EMBL/GenBank/DDBJ whole genome shotgun (WGS) entry which is preliminary data.</text>
</comment>
<feature type="region of interest" description="Disordered" evidence="1">
    <location>
        <begin position="134"/>
        <end position="165"/>
    </location>
</feature>
<feature type="compositionally biased region" description="Basic residues" evidence="1">
    <location>
        <begin position="89"/>
        <end position="100"/>
    </location>
</feature>
<name>A0AAV9UHJ1_9PEZI</name>